<dbReference type="PRINTS" id="PR00455">
    <property type="entry name" value="HTHTETR"/>
</dbReference>
<dbReference type="PANTHER" id="PTHR30055:SF224">
    <property type="entry name" value="TRANSCRIPTIONAL REGULATOR TETR FAMILY"/>
    <property type="match status" value="1"/>
</dbReference>
<dbReference type="PROSITE" id="PS01081">
    <property type="entry name" value="HTH_TETR_1"/>
    <property type="match status" value="1"/>
</dbReference>
<dbReference type="InterPro" id="IPR036271">
    <property type="entry name" value="Tet_transcr_reg_TetR-rel_C_sf"/>
</dbReference>
<feature type="DNA-binding region" description="H-T-H motif" evidence="5">
    <location>
        <begin position="59"/>
        <end position="78"/>
    </location>
</feature>
<comment type="caution">
    <text evidence="8">The sequence shown here is derived from an EMBL/GenBank/DDBJ whole genome shotgun (WGS) entry which is preliminary data.</text>
</comment>
<evidence type="ECO:0000259" key="7">
    <source>
        <dbReference type="PROSITE" id="PS50977"/>
    </source>
</evidence>
<dbReference type="Pfam" id="PF14246">
    <property type="entry name" value="TetR_C_7"/>
    <property type="match status" value="1"/>
</dbReference>
<evidence type="ECO:0000256" key="2">
    <source>
        <dbReference type="ARBA" id="ARBA00023015"/>
    </source>
</evidence>
<feature type="region of interest" description="Disordered" evidence="6">
    <location>
        <begin position="1"/>
        <end position="31"/>
    </location>
</feature>
<keyword evidence="4" id="KW-0804">Transcription</keyword>
<dbReference type="PROSITE" id="PS50977">
    <property type="entry name" value="HTH_TETR_2"/>
    <property type="match status" value="1"/>
</dbReference>
<evidence type="ECO:0000256" key="1">
    <source>
        <dbReference type="ARBA" id="ARBA00022491"/>
    </source>
</evidence>
<name>A0ABU3PEV3_9BURK</name>
<dbReference type="SUPFAM" id="SSF46689">
    <property type="entry name" value="Homeodomain-like"/>
    <property type="match status" value="1"/>
</dbReference>
<reference evidence="8" key="1">
    <citation type="submission" date="2023-09" db="EMBL/GenBank/DDBJ databases">
        <title>Paucibacter sp. APW11 Genome sequencing and assembly.</title>
        <authorList>
            <person name="Kim I."/>
        </authorList>
    </citation>
    <scope>NUCLEOTIDE SEQUENCE</scope>
    <source>
        <strain evidence="8">APW11</strain>
    </source>
</reference>
<keyword evidence="9" id="KW-1185">Reference proteome</keyword>
<evidence type="ECO:0000256" key="3">
    <source>
        <dbReference type="ARBA" id="ARBA00023125"/>
    </source>
</evidence>
<organism evidence="8 9">
    <name type="scientific">Roseateles aquae</name>
    <dbReference type="NCBI Taxonomy" id="3077235"/>
    <lineage>
        <taxon>Bacteria</taxon>
        <taxon>Pseudomonadati</taxon>
        <taxon>Pseudomonadota</taxon>
        <taxon>Betaproteobacteria</taxon>
        <taxon>Burkholderiales</taxon>
        <taxon>Sphaerotilaceae</taxon>
        <taxon>Roseateles</taxon>
    </lineage>
</organism>
<dbReference type="PANTHER" id="PTHR30055">
    <property type="entry name" value="HTH-TYPE TRANSCRIPTIONAL REGULATOR RUTR"/>
    <property type="match status" value="1"/>
</dbReference>
<dbReference type="InterPro" id="IPR009057">
    <property type="entry name" value="Homeodomain-like_sf"/>
</dbReference>
<evidence type="ECO:0000313" key="8">
    <source>
        <dbReference type="EMBL" id="MDT9000682.1"/>
    </source>
</evidence>
<gene>
    <name evidence="8" type="ORF">RQP53_15510</name>
</gene>
<evidence type="ECO:0000256" key="4">
    <source>
        <dbReference type="ARBA" id="ARBA00023163"/>
    </source>
</evidence>
<dbReference type="InterPro" id="IPR023772">
    <property type="entry name" value="DNA-bd_HTH_TetR-type_CS"/>
</dbReference>
<feature type="domain" description="HTH tetR-type" evidence="7">
    <location>
        <begin position="36"/>
        <end position="96"/>
    </location>
</feature>
<dbReference type="Pfam" id="PF00440">
    <property type="entry name" value="TetR_N"/>
    <property type="match status" value="1"/>
</dbReference>
<sequence length="235" mass="26265">MTTPARADQSTEQSTEQRPEQIQDDSPTQAGLRLSDRKRQAIVRAAVEEFRSQGFARTSMDGVAAAAGVSKRTVYNHFPSKEELFAEILGQLWQRAKALAEQPYRPEQPLREQLHALLAAKLKLLTDPGFIDLARVGIAEMLHTPERARQMVERMAEKEQGLAGWIAAAQQHGRLKVADADFASQQLQGLLKSAAFWPQLTMGQPALTAAQQRRLLDETVEMFLSRYASDQSRAR</sequence>
<dbReference type="EMBL" id="JAVXZY010000006">
    <property type="protein sequence ID" value="MDT9000682.1"/>
    <property type="molecule type" value="Genomic_DNA"/>
</dbReference>
<accession>A0ABU3PEV3</accession>
<evidence type="ECO:0000256" key="5">
    <source>
        <dbReference type="PROSITE-ProRule" id="PRU00335"/>
    </source>
</evidence>
<evidence type="ECO:0000313" key="9">
    <source>
        <dbReference type="Proteomes" id="UP001246372"/>
    </source>
</evidence>
<dbReference type="Proteomes" id="UP001246372">
    <property type="component" value="Unassembled WGS sequence"/>
</dbReference>
<dbReference type="RefSeq" id="WP_315651491.1">
    <property type="nucleotide sequence ID" value="NZ_JAVXZY010000006.1"/>
</dbReference>
<keyword evidence="2" id="KW-0805">Transcription regulation</keyword>
<dbReference type="InterPro" id="IPR050109">
    <property type="entry name" value="HTH-type_TetR-like_transc_reg"/>
</dbReference>
<dbReference type="Gene3D" id="1.10.10.60">
    <property type="entry name" value="Homeodomain-like"/>
    <property type="match status" value="1"/>
</dbReference>
<dbReference type="SUPFAM" id="SSF48498">
    <property type="entry name" value="Tetracyclin repressor-like, C-terminal domain"/>
    <property type="match status" value="1"/>
</dbReference>
<keyword evidence="3 5" id="KW-0238">DNA-binding</keyword>
<feature type="compositionally biased region" description="Polar residues" evidence="6">
    <location>
        <begin position="1"/>
        <end position="14"/>
    </location>
</feature>
<keyword evidence="1" id="KW-0678">Repressor</keyword>
<dbReference type="InterPro" id="IPR039536">
    <property type="entry name" value="TetR_C_Proteobacteria"/>
</dbReference>
<evidence type="ECO:0000256" key="6">
    <source>
        <dbReference type="SAM" id="MobiDB-lite"/>
    </source>
</evidence>
<protein>
    <submittedName>
        <fullName evidence="8">TetR/AcrR family transcriptional regulator</fullName>
    </submittedName>
</protein>
<proteinExistence type="predicted"/>
<dbReference type="Gene3D" id="1.10.357.10">
    <property type="entry name" value="Tetracycline Repressor, domain 2"/>
    <property type="match status" value="1"/>
</dbReference>
<dbReference type="InterPro" id="IPR001647">
    <property type="entry name" value="HTH_TetR"/>
</dbReference>